<evidence type="ECO:0000313" key="9">
    <source>
        <dbReference type="EMBL" id="TPX35336.1"/>
    </source>
</evidence>
<gene>
    <name evidence="9" type="ORF">SmJEL517_g02242</name>
</gene>
<dbReference type="RefSeq" id="XP_031025863.1">
    <property type="nucleotide sequence ID" value="XM_031168170.1"/>
</dbReference>
<keyword evidence="1" id="KW-0813">Transport</keyword>
<keyword evidence="3" id="KW-0187">Copper transport</keyword>
<dbReference type="Pfam" id="PF00403">
    <property type="entry name" value="HMA"/>
    <property type="match status" value="1"/>
</dbReference>
<dbReference type="EMBL" id="QEAO01000009">
    <property type="protein sequence ID" value="TPX35336.1"/>
    <property type="molecule type" value="Genomic_DNA"/>
</dbReference>
<protein>
    <recommendedName>
        <fullName evidence="8">HMA domain-containing protein</fullName>
    </recommendedName>
</protein>
<dbReference type="Gene3D" id="3.30.70.100">
    <property type="match status" value="1"/>
</dbReference>
<keyword evidence="5" id="KW-0406">Ion transport</keyword>
<dbReference type="InterPro" id="IPR036163">
    <property type="entry name" value="HMA_dom_sf"/>
</dbReference>
<evidence type="ECO:0000256" key="3">
    <source>
        <dbReference type="ARBA" id="ARBA00022796"/>
    </source>
</evidence>
<reference evidence="9 10" key="1">
    <citation type="journal article" date="2019" name="Sci. Rep.">
        <title>Comparative genomics of chytrid fungi reveal insights into the obligate biotrophic and pathogenic lifestyle of Synchytrium endobioticum.</title>
        <authorList>
            <person name="van de Vossenberg B.T.L.H."/>
            <person name="Warris S."/>
            <person name="Nguyen H.D.T."/>
            <person name="van Gent-Pelzer M.P.E."/>
            <person name="Joly D.L."/>
            <person name="van de Geest H.C."/>
            <person name="Bonants P.J.M."/>
            <person name="Smith D.S."/>
            <person name="Levesque C.A."/>
            <person name="van der Lee T.A.J."/>
        </authorList>
    </citation>
    <scope>NUCLEOTIDE SEQUENCE [LARGE SCALE GENOMIC DNA]</scope>
    <source>
        <strain evidence="9 10">JEL517</strain>
    </source>
</reference>
<dbReference type="PANTHER" id="PTHR46365:SF1">
    <property type="entry name" value="COPPER TRANSPORT PROTEIN ATOX1"/>
    <property type="match status" value="1"/>
</dbReference>
<dbReference type="PROSITE" id="PS50846">
    <property type="entry name" value="HMA_2"/>
    <property type="match status" value="1"/>
</dbReference>
<dbReference type="Proteomes" id="UP000319731">
    <property type="component" value="Unassembled WGS sequence"/>
</dbReference>
<evidence type="ECO:0000256" key="7">
    <source>
        <dbReference type="ARBA" id="ARBA00038171"/>
    </source>
</evidence>
<dbReference type="OrthoDB" id="689350at2759"/>
<evidence type="ECO:0000256" key="6">
    <source>
        <dbReference type="ARBA" id="ARBA00023186"/>
    </source>
</evidence>
<comment type="similarity">
    <text evidence="7">Belongs to the ATX1 family.</text>
</comment>
<dbReference type="GeneID" id="42003467"/>
<feature type="domain" description="HMA" evidence="8">
    <location>
        <begin position="4"/>
        <end position="69"/>
    </location>
</feature>
<keyword evidence="2" id="KW-0479">Metal-binding</keyword>
<dbReference type="GO" id="GO:0016531">
    <property type="term" value="F:copper chaperone activity"/>
    <property type="evidence" value="ECO:0007669"/>
    <property type="project" value="TreeGrafter"/>
</dbReference>
<evidence type="ECO:0000256" key="5">
    <source>
        <dbReference type="ARBA" id="ARBA00023065"/>
    </source>
</evidence>
<dbReference type="FunFam" id="3.30.70.100:FF:000008">
    <property type="entry name" value="Copper transport protein ATOX1"/>
    <property type="match status" value="1"/>
</dbReference>
<dbReference type="InterPro" id="IPR006121">
    <property type="entry name" value="HMA_dom"/>
</dbReference>
<dbReference type="STRING" id="1806994.A0A507CBF6"/>
<comment type="caution">
    <text evidence="9">The sequence shown here is derived from an EMBL/GenBank/DDBJ whole genome shotgun (WGS) entry which is preliminary data.</text>
</comment>
<evidence type="ECO:0000256" key="2">
    <source>
        <dbReference type="ARBA" id="ARBA00022723"/>
    </source>
</evidence>
<sequence>MADVQTYKFKVGMSCSGCSNAVNRVLTKTPGVQKVDISLEKQEVLVQTDASLDQNAVFEAIKKSGKPVEALL</sequence>
<proteinExistence type="inferred from homology"/>
<dbReference type="GO" id="GO:0046872">
    <property type="term" value="F:metal ion binding"/>
    <property type="evidence" value="ECO:0007669"/>
    <property type="project" value="UniProtKB-KW"/>
</dbReference>
<dbReference type="PANTHER" id="PTHR46365">
    <property type="entry name" value="COPPER TRANSPORT PROTEIN ATOX1"/>
    <property type="match status" value="1"/>
</dbReference>
<dbReference type="GO" id="GO:0005829">
    <property type="term" value="C:cytosol"/>
    <property type="evidence" value="ECO:0007669"/>
    <property type="project" value="TreeGrafter"/>
</dbReference>
<dbReference type="GO" id="GO:0006825">
    <property type="term" value="P:copper ion transport"/>
    <property type="evidence" value="ECO:0007669"/>
    <property type="project" value="UniProtKB-KW"/>
</dbReference>
<dbReference type="CDD" id="cd00371">
    <property type="entry name" value="HMA"/>
    <property type="match status" value="1"/>
</dbReference>
<name>A0A507CBF6_9FUNG</name>
<dbReference type="AlphaFoldDB" id="A0A507CBF6"/>
<keyword evidence="10" id="KW-1185">Reference proteome</keyword>
<evidence type="ECO:0000256" key="4">
    <source>
        <dbReference type="ARBA" id="ARBA00023008"/>
    </source>
</evidence>
<dbReference type="SUPFAM" id="SSF55008">
    <property type="entry name" value="HMA, heavy metal-associated domain"/>
    <property type="match status" value="1"/>
</dbReference>
<evidence type="ECO:0000313" key="10">
    <source>
        <dbReference type="Proteomes" id="UP000319731"/>
    </source>
</evidence>
<keyword evidence="6" id="KW-0143">Chaperone</keyword>
<organism evidence="9 10">
    <name type="scientific">Synchytrium microbalum</name>
    <dbReference type="NCBI Taxonomy" id="1806994"/>
    <lineage>
        <taxon>Eukaryota</taxon>
        <taxon>Fungi</taxon>
        <taxon>Fungi incertae sedis</taxon>
        <taxon>Chytridiomycota</taxon>
        <taxon>Chytridiomycota incertae sedis</taxon>
        <taxon>Chytridiomycetes</taxon>
        <taxon>Synchytriales</taxon>
        <taxon>Synchytriaceae</taxon>
        <taxon>Synchytrium</taxon>
    </lineage>
</organism>
<dbReference type="InterPro" id="IPR051881">
    <property type="entry name" value="Copper_transport_ATOX1-like"/>
</dbReference>
<keyword evidence="4" id="KW-0186">Copper</keyword>
<evidence type="ECO:0000256" key="1">
    <source>
        <dbReference type="ARBA" id="ARBA00022448"/>
    </source>
</evidence>
<accession>A0A507CBF6</accession>
<evidence type="ECO:0000259" key="8">
    <source>
        <dbReference type="PROSITE" id="PS50846"/>
    </source>
</evidence>